<reference evidence="1" key="2">
    <citation type="submission" date="2012-05" db="EMBL/GenBank/DDBJ databases">
        <title>Annotation of the Genome Sequence of Fusarium oxysporum HDV247.</title>
        <authorList>
            <consortium name="The Broad Institute Genomics Platform"/>
            <person name="Ma L.-J."/>
            <person name="Corby-Kistler H."/>
            <person name="Broz K."/>
            <person name="Gale L.R."/>
            <person name="Jonkers W."/>
            <person name="O'Donnell K."/>
            <person name="Ploetz R."/>
            <person name="Steinberg C."/>
            <person name="Schwartz D.C."/>
            <person name="VanEtten H."/>
            <person name="Zhou S."/>
            <person name="Young S.K."/>
            <person name="Zeng Q."/>
            <person name="Gargeya S."/>
            <person name="Fitzgerald M."/>
            <person name="Abouelleil A."/>
            <person name="Alvarado L."/>
            <person name="Chapman S.B."/>
            <person name="Gainer-Dewar J."/>
            <person name="Goldberg J."/>
            <person name="Griggs A."/>
            <person name="Gujja S."/>
            <person name="Hansen M."/>
            <person name="Howarth C."/>
            <person name="Imamovic A."/>
            <person name="Ireland A."/>
            <person name="Larimer J."/>
            <person name="McCowan C."/>
            <person name="Murphy C."/>
            <person name="Pearson M."/>
            <person name="Poon T.W."/>
            <person name="Priest M."/>
            <person name="Roberts A."/>
            <person name="Saif S."/>
            <person name="Shea T."/>
            <person name="Sykes S."/>
            <person name="Wortman J."/>
            <person name="Nusbaum C."/>
            <person name="Birren B."/>
        </authorList>
    </citation>
    <scope>NUCLEOTIDE SEQUENCE</scope>
    <source>
        <strain evidence="1">HDV247</strain>
    </source>
</reference>
<proteinExistence type="predicted"/>
<sequence>MSWYSKIHRTFLLLKHGSGAVRKAPRPDNNNV</sequence>
<reference evidence="1" key="1">
    <citation type="submission" date="2011-10" db="EMBL/GenBank/DDBJ databases">
        <title>The Genome Sequence of Fusarium oxysporum HDV247.</title>
        <authorList>
            <consortium name="The Broad Institute Genome Sequencing Platform"/>
            <person name="Ma L.-J."/>
            <person name="Gale L.R."/>
            <person name="Schwartz D.C."/>
            <person name="Zhou S."/>
            <person name="Corby-Kistler H."/>
            <person name="Young S.K."/>
            <person name="Zeng Q."/>
            <person name="Gargeya S."/>
            <person name="Fitzgerald M."/>
            <person name="Haas B."/>
            <person name="Abouelleil A."/>
            <person name="Alvarado L."/>
            <person name="Arachchi H.M."/>
            <person name="Berlin A."/>
            <person name="Brown A."/>
            <person name="Chapman S.B."/>
            <person name="Chen Z."/>
            <person name="Dunbar C."/>
            <person name="Freedman E."/>
            <person name="Gearin G."/>
            <person name="Goldberg J."/>
            <person name="Griggs A."/>
            <person name="Gujja S."/>
            <person name="Heiman D."/>
            <person name="Howarth C."/>
            <person name="Larson L."/>
            <person name="Lui A."/>
            <person name="MacDonald P.J.P."/>
            <person name="Montmayeur A."/>
            <person name="Murphy C."/>
            <person name="Neiman D."/>
            <person name="Pearson M."/>
            <person name="Priest M."/>
            <person name="Roberts A."/>
            <person name="Saif S."/>
            <person name="Shea T."/>
            <person name="Shenoy N."/>
            <person name="Sisk P."/>
            <person name="Stolte C."/>
            <person name="Sykes S."/>
            <person name="Wortman J."/>
            <person name="Nusbaum C."/>
            <person name="Birren B."/>
        </authorList>
    </citation>
    <scope>NUCLEOTIDE SEQUENCE [LARGE SCALE GENOMIC DNA]</scope>
    <source>
        <strain evidence="1">HDV247</strain>
    </source>
</reference>
<gene>
    <name evidence="1" type="ORF">FOVG_09725</name>
</gene>
<evidence type="ECO:0000313" key="1">
    <source>
        <dbReference type="EMBL" id="EXA41214.1"/>
    </source>
</evidence>
<protein>
    <submittedName>
        <fullName evidence="1">Uncharacterized protein</fullName>
    </submittedName>
</protein>
<dbReference type="HOGENOM" id="CLU_3392361_0_0_1"/>
<name>W9P7T2_FUSOX</name>
<dbReference type="AlphaFoldDB" id="W9P7T2"/>
<organism evidence="1">
    <name type="scientific">Fusarium oxysporum f. sp. pisi HDV247</name>
    <dbReference type="NCBI Taxonomy" id="1080344"/>
    <lineage>
        <taxon>Eukaryota</taxon>
        <taxon>Fungi</taxon>
        <taxon>Dikarya</taxon>
        <taxon>Ascomycota</taxon>
        <taxon>Pezizomycotina</taxon>
        <taxon>Sordariomycetes</taxon>
        <taxon>Hypocreomycetidae</taxon>
        <taxon>Hypocreales</taxon>
        <taxon>Nectriaceae</taxon>
        <taxon>Fusarium</taxon>
        <taxon>Fusarium oxysporum species complex</taxon>
    </lineage>
</organism>
<dbReference type="EMBL" id="JH650973">
    <property type="protein sequence ID" value="EXA41214.1"/>
    <property type="molecule type" value="Genomic_DNA"/>
</dbReference>
<accession>W9P7T2</accession>
<dbReference type="Proteomes" id="UP000030751">
    <property type="component" value="Unassembled WGS sequence"/>
</dbReference>